<gene>
    <name evidence="1" type="ORF">BSEPE_0130</name>
</gene>
<keyword evidence="2" id="KW-1185">Reference proteome</keyword>
<dbReference type="AlphaFoldDB" id="A0A0P0UQI3"/>
<protein>
    <submittedName>
        <fullName evidence="1">Uncharacterized protein</fullName>
    </submittedName>
</protein>
<evidence type="ECO:0000313" key="1">
    <source>
        <dbReference type="EMBL" id="BAS67154.1"/>
    </source>
</evidence>
<dbReference type="RefSeq" id="WP_066042583.1">
    <property type="nucleotide sequence ID" value="NZ_AP013042.1"/>
</dbReference>
<dbReference type="Proteomes" id="UP000067399">
    <property type="component" value="Chromosome"/>
</dbReference>
<accession>A0A0P0UQI3</accession>
<reference evidence="1 2" key="1">
    <citation type="journal article" date="2000" name="Mar. Ecol. Prog. Ser.">
        <title>Phylogenetic characterization of endosymbionts in three hydrothermal vent mussels: influence on host distributions.</title>
        <authorList>
            <person name="Fujiwara Y."/>
            <person name="Takai K."/>
            <person name="Uematsu K."/>
            <person name="Tsuchida S."/>
            <person name="Hunt J.C."/>
            <person name="Hashimoto J."/>
        </authorList>
    </citation>
    <scope>NUCLEOTIDE SEQUENCE [LARGE SCALE GENOMIC DNA]</scope>
    <source>
        <strain evidence="1 2">Myojin Knoll</strain>
    </source>
</reference>
<dbReference type="STRING" id="1303921.BSEPE_0130"/>
<sequence length="117" mass="13371">MTIMATDFTQAEIDIIKTHIDGRWTKKDHGVHMGDIEVGGEEKPAAIWEDGYYTFVVLKIAEGTFKNMFYFMRDKRFDTGTDEYTDLDECVDSIMRAQADFSLSKNTKGLTVEINKA</sequence>
<evidence type="ECO:0000313" key="2">
    <source>
        <dbReference type="Proteomes" id="UP000067399"/>
    </source>
</evidence>
<reference evidence="1 2" key="2">
    <citation type="journal article" date="2016" name="ISME J.">
        <title>Heterogeneous composition of key metabolic gene clusters in a vent mussel symbiont population.</title>
        <authorList>
            <person name="Ikuta T."/>
            <person name="Takaki Y."/>
            <person name="Nagai Y."/>
            <person name="Shimamura S."/>
            <person name="Tsuda M."/>
            <person name="Kawagucci S."/>
            <person name="Aoki Y."/>
            <person name="Inoue K."/>
            <person name="Teruya M."/>
            <person name="Satou K."/>
            <person name="Teruya K."/>
            <person name="Shimoji M."/>
            <person name="Tamotsu H."/>
            <person name="Hirano T."/>
            <person name="Maruyama T."/>
            <person name="Yoshida T."/>
        </authorList>
    </citation>
    <scope>NUCLEOTIDE SEQUENCE [LARGE SCALE GENOMIC DNA]</scope>
    <source>
        <strain evidence="1 2">Myojin Knoll</strain>
    </source>
</reference>
<dbReference type="KEGG" id="ebh:BSEPE_0130"/>
<name>A0A0P0UQI3_9GAMM</name>
<dbReference type="EMBL" id="AP013042">
    <property type="protein sequence ID" value="BAS67154.1"/>
    <property type="molecule type" value="Genomic_DNA"/>
</dbReference>
<dbReference type="OrthoDB" id="9791959at2"/>
<proteinExistence type="predicted"/>
<organism evidence="1 2">
    <name type="scientific">endosymbiont of Bathymodiolus septemdierum str. Myojin knoll</name>
    <dbReference type="NCBI Taxonomy" id="1303921"/>
    <lineage>
        <taxon>Bacteria</taxon>
        <taxon>Pseudomonadati</taxon>
        <taxon>Pseudomonadota</taxon>
        <taxon>Gammaproteobacteria</taxon>
        <taxon>sulfur-oxidizing symbionts</taxon>
    </lineage>
</organism>